<feature type="domain" description="Malic enzyme NAD-binding" evidence="14">
    <location>
        <begin position="296"/>
        <end position="554"/>
    </location>
</feature>
<feature type="domain" description="Malic enzyme N-terminal" evidence="15">
    <location>
        <begin position="106"/>
        <end position="286"/>
    </location>
</feature>
<dbReference type="SUPFAM" id="SSF51735">
    <property type="entry name" value="NAD(P)-binding Rossmann-fold domains"/>
    <property type="match status" value="4"/>
</dbReference>
<dbReference type="GO" id="GO:0004471">
    <property type="term" value="F:malate dehydrogenase (decarboxylating) (NAD+) activity"/>
    <property type="evidence" value="ECO:0007669"/>
    <property type="project" value="UniProtKB-EC"/>
</dbReference>
<dbReference type="SMART" id="SM01274">
    <property type="entry name" value="malic"/>
    <property type="match status" value="1"/>
</dbReference>
<keyword evidence="9 13" id="KW-0560">Oxidoreductase</keyword>
<evidence type="ECO:0000256" key="11">
    <source>
        <dbReference type="ARBA" id="ARBA00023128"/>
    </source>
</evidence>
<keyword evidence="11" id="KW-0496">Mitochondrion</keyword>
<dbReference type="GO" id="GO:0016020">
    <property type="term" value="C:membrane"/>
    <property type="evidence" value="ECO:0007669"/>
    <property type="project" value="TreeGrafter"/>
</dbReference>
<protein>
    <recommendedName>
        <fullName evidence="13">Malic enzyme</fullName>
    </recommendedName>
</protein>
<dbReference type="InterPro" id="IPR002347">
    <property type="entry name" value="SDR_fam"/>
</dbReference>
<dbReference type="Gene3D" id="3.40.50.720">
    <property type="entry name" value="NAD(P)-binding Rossmann-like Domain"/>
    <property type="match status" value="4"/>
</dbReference>
<dbReference type="GO" id="GO:0042803">
    <property type="term" value="F:protein homodimerization activity"/>
    <property type="evidence" value="ECO:0007669"/>
    <property type="project" value="UniProtKB-ARBA"/>
</dbReference>
<comment type="cofactor">
    <cofactor evidence="1">
        <name>Mn(2+)</name>
        <dbReference type="ChEBI" id="CHEBI:29035"/>
    </cofactor>
</comment>
<evidence type="ECO:0000256" key="7">
    <source>
        <dbReference type="ARBA" id="ARBA00022857"/>
    </source>
</evidence>
<dbReference type="FunFam" id="3.40.50.10380:FF:000005">
    <property type="entry name" value="Malic enzyme"/>
    <property type="match status" value="1"/>
</dbReference>
<dbReference type="PROSITE" id="PS00061">
    <property type="entry name" value="ADH_SHORT"/>
    <property type="match status" value="2"/>
</dbReference>
<dbReference type="InterPro" id="IPR046346">
    <property type="entry name" value="Aminoacid_DH-like_N_sf"/>
</dbReference>
<dbReference type="EMBL" id="JAKOGI010000163">
    <property type="protein sequence ID" value="KAJ8441540.1"/>
    <property type="molecule type" value="Genomic_DNA"/>
</dbReference>
<sequence>MWRLTRPAAASLRPSRWLSTAIPGPCIVHKSGADILHDPWFNKDTAFSSTERDRLGLRGLLPPRIMTFEQQYARFMESYRSMERNTQGHSENVVALEKWRVLNRLHDRNETLYYRVLIDNIKEFAPIIYTPTVGLVCQNYSGLFRRPRGMYFCAKDKGEMMSMIFNWPTPHVDMIVVTDGSRILGLGDLGVQGIGIPIGKLDIYVAAAGINPQRVLPVMLDVGTNNQSLLEDRLYLGLRQRRLEGEEYLSIVDEFVEAVHTRWPKAIVQFEDFQMKWAFETLQRYRRRFCMFNDDIQGTAGVALAGLLGVVRAQGRPLTDFVKQKIVVVGAGSAGVGVLNMAVQAAYRMARANGIPAKPQFYLIDKDGLVTKERQNIDPAVAPFAKSPEETEGLREGASLVEVVRKVKPDVLLGLSGVGGIFNEEVLKAMRESDCARPAIFAMSNPTPNAECTPADAFKYAGENIMFASGSPFENVDLGNGKVGYVNQANNMIGLGALLAGARLITDDMLLAAAECLASYMTEEEIQRGILYPSIASIREITAEVGAAVVREAVAEELAEGQGEVGPKELSRMSKDETVEYVKRNMYAVVTGANKGIGLEICRQLASQGVVVVVTARNESRGREALENLKKSGIPYDNLEFHQLDVTDSSSIASLADFVNAKFGKLDILVNNAGISGAIADFDALRAAGFGTPGVEPSKFSGMMKLTYELAEECIKTNYYGVKATTEALLPLLQLSDSPRIVNVSSSAGLLKNIPGETVRGILGNVESLAEETIDEVLNEFLRDFKEGSLETKGWPSFFPSYFVSKATLNAYTRILAKKCPSIIINCLCPGYVKTDINGNTGVLTVEEGGASCVRLALLPHGSPSGLFYYRNEFGSAPVETVCILVYQVYDTAVSDIYQIFENRTRYAVVTGSNKGIGLEICRQLASQGVVVVLTARNESRGKEALENLKKLGIPSDNLEFHQLDVTDPSSIASLVDFISAKFGKLDILVNNAGIPGATADFDALGAAGFGTPGSEVDKFSEMMKLTYELAEECIKTNFYGVKATTEALLPLLQLSDSPRTVNVSSSAGLLKYIRSQRVRGILGNVDSLTEERIDDVLNEFLRDFKEGSLEMKGWRSFLPPYSVSKTALNAYTRILAKKYPSVIINCLCPGYVKTDIIGNCGTFTVEEGGASCARLALLPHVVTGANKGIGLETCRQLASQGVVVVLTARNENSGRVAFENLKKSRIPSDNLEFHQLDVTNPSSVASLADFVNAKFGKLDILVNNAGISGAVADYDALRAAGFGTPEAVGSENKFSEMMKLTYELAEECIKTNYYGVKATTEALLPLLQLSDSPRIVNVSSSAGLLKSIRSEQVRGILDDAGSLTEETIDELLNEFLRDFNEGSLEIKGWPSFIPPYSVSKAALNAYTRILARKYPSIITNCLCPGYVKTDINGNSGYLPVEEGGASCVRLALLPFGSSSGLF</sequence>
<comment type="similarity">
    <text evidence="5 13">Belongs to the malic enzymes family.</text>
</comment>
<keyword evidence="17" id="KW-1185">Reference proteome</keyword>
<dbReference type="GO" id="GO:0051287">
    <property type="term" value="F:NAD binding"/>
    <property type="evidence" value="ECO:0007669"/>
    <property type="project" value="InterPro"/>
</dbReference>
<comment type="caution">
    <text evidence="16">The sequence shown here is derived from an EMBL/GenBank/DDBJ whole genome shotgun (WGS) entry which is preliminary data.</text>
</comment>
<dbReference type="Pfam" id="PF00390">
    <property type="entry name" value="malic"/>
    <property type="match status" value="1"/>
</dbReference>
<dbReference type="SMART" id="SM00919">
    <property type="entry name" value="Malic_M"/>
    <property type="match status" value="1"/>
</dbReference>
<dbReference type="PANTHER" id="PTHR43490:SF98">
    <property type="entry name" value="OS02G0640600 PROTEIN"/>
    <property type="match status" value="1"/>
</dbReference>
<keyword evidence="8" id="KW-0809">Transit peptide</keyword>
<keyword evidence="10" id="KW-0520">NAD</keyword>
<dbReference type="InterPro" id="IPR012302">
    <property type="entry name" value="Malic_NAD-bd"/>
</dbReference>
<evidence type="ECO:0000256" key="12">
    <source>
        <dbReference type="ARBA" id="ARBA00052599"/>
    </source>
</evidence>
<accession>A0A9Q1QII8</accession>
<dbReference type="GO" id="GO:0006108">
    <property type="term" value="P:malate metabolic process"/>
    <property type="evidence" value="ECO:0007669"/>
    <property type="project" value="UniProtKB-ARBA"/>
</dbReference>
<keyword evidence="7" id="KW-0521">NADP</keyword>
<dbReference type="InterPro" id="IPR020904">
    <property type="entry name" value="Sc_DH/Rdtase_CS"/>
</dbReference>
<dbReference type="InterPro" id="IPR012301">
    <property type="entry name" value="Malic_N_dom"/>
</dbReference>
<comment type="similarity">
    <text evidence="4">Belongs to the short-chain dehydrogenases/reductases (SDR) family.</text>
</comment>
<gene>
    <name evidence="16" type="ORF">Cgig2_026341</name>
</gene>
<name>A0A9Q1QII8_9CARY</name>
<evidence type="ECO:0000256" key="13">
    <source>
        <dbReference type="RuleBase" id="RU003426"/>
    </source>
</evidence>
<dbReference type="InterPro" id="IPR037062">
    <property type="entry name" value="Malic_N_dom_sf"/>
</dbReference>
<keyword evidence="6 13" id="KW-0479">Metal-binding</keyword>
<dbReference type="Proteomes" id="UP001153076">
    <property type="component" value="Unassembled WGS sequence"/>
</dbReference>
<comment type="catalytic activity">
    <reaction evidence="12">
        <text>(S)-malate + NAD(+) = pyruvate + CO2 + NADH</text>
        <dbReference type="Rhea" id="RHEA:12653"/>
        <dbReference type="ChEBI" id="CHEBI:15361"/>
        <dbReference type="ChEBI" id="CHEBI:15589"/>
        <dbReference type="ChEBI" id="CHEBI:16526"/>
        <dbReference type="ChEBI" id="CHEBI:57540"/>
        <dbReference type="ChEBI" id="CHEBI:57945"/>
        <dbReference type="EC" id="1.1.1.39"/>
    </reaction>
</comment>
<evidence type="ECO:0000256" key="2">
    <source>
        <dbReference type="ARBA" id="ARBA00001946"/>
    </source>
</evidence>
<evidence type="ECO:0000259" key="14">
    <source>
        <dbReference type="SMART" id="SM00919"/>
    </source>
</evidence>
<evidence type="ECO:0000256" key="3">
    <source>
        <dbReference type="ARBA" id="ARBA00004173"/>
    </source>
</evidence>
<comment type="subcellular location">
    <subcellularLocation>
        <location evidence="3">Mitochondrion</location>
    </subcellularLocation>
</comment>
<evidence type="ECO:0000256" key="1">
    <source>
        <dbReference type="ARBA" id="ARBA00001936"/>
    </source>
</evidence>
<dbReference type="Gene3D" id="3.40.50.10380">
    <property type="entry name" value="Malic enzyme, N-terminal domain"/>
    <property type="match status" value="1"/>
</dbReference>
<evidence type="ECO:0000313" key="16">
    <source>
        <dbReference type="EMBL" id="KAJ8441540.1"/>
    </source>
</evidence>
<proteinExistence type="inferred from homology"/>
<dbReference type="OrthoDB" id="5365701at2759"/>
<evidence type="ECO:0000256" key="8">
    <source>
        <dbReference type="ARBA" id="ARBA00022946"/>
    </source>
</evidence>
<evidence type="ECO:0000256" key="10">
    <source>
        <dbReference type="ARBA" id="ARBA00023027"/>
    </source>
</evidence>
<dbReference type="GO" id="GO:0005739">
    <property type="term" value="C:mitochondrion"/>
    <property type="evidence" value="ECO:0007669"/>
    <property type="project" value="UniProtKB-SubCell"/>
</dbReference>
<dbReference type="PROSITE" id="PS00331">
    <property type="entry name" value="MALIC_ENZYMES"/>
    <property type="match status" value="1"/>
</dbReference>
<dbReference type="Pfam" id="PF03949">
    <property type="entry name" value="Malic_M"/>
    <property type="match status" value="1"/>
</dbReference>
<evidence type="ECO:0000259" key="15">
    <source>
        <dbReference type="SMART" id="SM01274"/>
    </source>
</evidence>
<comment type="cofactor">
    <cofactor evidence="2">
        <name>Mg(2+)</name>
        <dbReference type="ChEBI" id="CHEBI:18420"/>
    </cofactor>
</comment>
<dbReference type="CDD" id="cd05312">
    <property type="entry name" value="NAD_bind_1_malic_enz"/>
    <property type="match status" value="1"/>
</dbReference>
<reference evidence="16" key="1">
    <citation type="submission" date="2022-04" db="EMBL/GenBank/DDBJ databases">
        <title>Carnegiea gigantea Genome sequencing and assembly v2.</title>
        <authorList>
            <person name="Copetti D."/>
            <person name="Sanderson M.J."/>
            <person name="Burquez A."/>
            <person name="Wojciechowski M.F."/>
        </authorList>
    </citation>
    <scope>NUCLEOTIDE SEQUENCE</scope>
    <source>
        <strain evidence="16">SGP5-SGP5p</strain>
        <tissue evidence="16">Aerial part</tissue>
    </source>
</reference>
<dbReference type="PRINTS" id="PR00072">
    <property type="entry name" value="MALOXRDTASE"/>
</dbReference>
<dbReference type="InterPro" id="IPR036291">
    <property type="entry name" value="NAD(P)-bd_dom_sf"/>
</dbReference>
<dbReference type="CDD" id="cd05324">
    <property type="entry name" value="carb_red_PTCR-like_SDR_c"/>
    <property type="match status" value="3"/>
</dbReference>
<evidence type="ECO:0000313" key="17">
    <source>
        <dbReference type="Proteomes" id="UP001153076"/>
    </source>
</evidence>
<evidence type="ECO:0000256" key="5">
    <source>
        <dbReference type="ARBA" id="ARBA00008785"/>
    </source>
</evidence>
<dbReference type="GO" id="GO:0046872">
    <property type="term" value="F:metal ion binding"/>
    <property type="evidence" value="ECO:0007669"/>
    <property type="project" value="UniProtKB-KW"/>
</dbReference>
<dbReference type="NCBIfam" id="NF010052">
    <property type="entry name" value="PRK13529.1"/>
    <property type="match status" value="1"/>
</dbReference>
<dbReference type="Pfam" id="PF00106">
    <property type="entry name" value="adh_short"/>
    <property type="match status" value="3"/>
</dbReference>
<organism evidence="16 17">
    <name type="scientific">Carnegiea gigantea</name>
    <dbReference type="NCBI Taxonomy" id="171969"/>
    <lineage>
        <taxon>Eukaryota</taxon>
        <taxon>Viridiplantae</taxon>
        <taxon>Streptophyta</taxon>
        <taxon>Embryophyta</taxon>
        <taxon>Tracheophyta</taxon>
        <taxon>Spermatophyta</taxon>
        <taxon>Magnoliopsida</taxon>
        <taxon>eudicotyledons</taxon>
        <taxon>Gunneridae</taxon>
        <taxon>Pentapetalae</taxon>
        <taxon>Caryophyllales</taxon>
        <taxon>Cactineae</taxon>
        <taxon>Cactaceae</taxon>
        <taxon>Cactoideae</taxon>
        <taxon>Echinocereeae</taxon>
        <taxon>Carnegiea</taxon>
    </lineage>
</organism>
<evidence type="ECO:0000256" key="4">
    <source>
        <dbReference type="ARBA" id="ARBA00006484"/>
    </source>
</evidence>
<evidence type="ECO:0000256" key="6">
    <source>
        <dbReference type="ARBA" id="ARBA00022723"/>
    </source>
</evidence>
<dbReference type="SUPFAM" id="SSF53223">
    <property type="entry name" value="Aminoacid dehydrogenase-like, N-terminal domain"/>
    <property type="match status" value="1"/>
</dbReference>
<dbReference type="FunFam" id="3.40.50.720:FF:000237">
    <property type="entry name" value="Malic enzyme"/>
    <property type="match status" value="1"/>
</dbReference>
<dbReference type="PANTHER" id="PTHR43490">
    <property type="entry name" value="(+)-NEOMENTHOL DEHYDROGENASE"/>
    <property type="match status" value="1"/>
</dbReference>
<dbReference type="InterPro" id="IPR015884">
    <property type="entry name" value="Malic_enzyme_CS"/>
</dbReference>
<dbReference type="InterPro" id="IPR045313">
    <property type="entry name" value="CBR1-like"/>
</dbReference>
<dbReference type="InterPro" id="IPR001891">
    <property type="entry name" value="Malic_OxRdtase"/>
</dbReference>
<evidence type="ECO:0000256" key="9">
    <source>
        <dbReference type="ARBA" id="ARBA00023002"/>
    </source>
</evidence>